<keyword evidence="10 13" id="KW-0067">ATP-binding</keyword>
<keyword evidence="8 13" id="KW-0547">Nucleotide-binding</keyword>
<dbReference type="PROSITE" id="PS00108">
    <property type="entry name" value="PROTEIN_KINASE_ST"/>
    <property type="match status" value="2"/>
</dbReference>
<dbReference type="FunFam" id="3.30.200.20:FF:000686">
    <property type="entry name" value="Ribosomal protein S6 kinase"/>
    <property type="match status" value="1"/>
</dbReference>
<keyword evidence="6" id="KW-0808">Transferase</keyword>
<dbReference type="InterPro" id="IPR008271">
    <property type="entry name" value="Ser/Thr_kinase_AS"/>
</dbReference>
<feature type="compositionally biased region" description="Polar residues" evidence="14">
    <location>
        <begin position="886"/>
        <end position="902"/>
    </location>
</feature>
<evidence type="ECO:0000256" key="1">
    <source>
        <dbReference type="ARBA" id="ARBA00001946"/>
    </source>
</evidence>
<accession>A0AAD5KSL0</accession>
<gene>
    <name evidence="17" type="ORF">GHT06_013706</name>
</gene>
<comment type="cofactor">
    <cofactor evidence="1">
        <name>Mg(2+)</name>
        <dbReference type="ChEBI" id="CHEBI:18420"/>
    </cofactor>
</comment>
<name>A0AAD5KSL0_9CRUS</name>
<sequence>MGVHTQGESGFFDDDPDELPAMVQNESIEQHETANAANTVVNLTGRGRVDMSNFELLKVLGTGAYGKVFLVRKQGGNDHGTLYAMKVLKKASIVQKKKTAEHTMTERQVLEAVRQSPFLVTLYYAFQTDAKLHLILDYVSGGELFTHLYQRERFAENEVRIYIAEIILALEHLHKLGIIYRDIKLENILLDSQGHIVLTDFGLSKEFLPHEKNTRAYSFCGTIEYMAPEIVRGGGAGHDMAVDWWGVGVLTYELLTGASPFTVEGEKNNQQEISRRILSIHPPIPGELSMEVKDFISQLLTKDPSRRLGGGPSDAAELKQHSFFRNLNWDEVGKKLVRAPFIPRIADELDVSNFAEEFTGMAATDSPAIVPANVDKIFKGYSYIAPSILFTDNIISEDLFALSADNKPTLSNIIGARFKNSTFFLHYHMDLREQMLGDGSFSICRRCVHKASGQEMAVKIVSRRLDCSQEISLLRSCQGHPNVVRLHDVFYDEAHTYIVMELLKGGELLQRIRHQKQFTESQAARIWQKLVAGVHHVHSKGIVHRDLKPENLLFESTEDDAELKIVDFGFARFKPEPQKLLNTPCFTLQYAAPEVLKTALLPKDARYENGYDESCDLWSLGVILYTMLSGRAPFHTNGREGNASAVMQRIMTGDFDFDGDAWKHVSSRAKNIVQGLLTVDPQKRLTLNEVMASSWLVPKIREPPLGFTPLMTPGILSIRSFAKTTELAVKQTIDAFHMAAREGFRLQDVCNARLAQRRKAKRSSNDARSVSTSSSFSSSSSGNSSMRTASKGEGSASWSSVGFTPRKMTSEDDNVFSFREARVQEYLSSLSEAESSSRDSFHKLQEKEESRSTKNSWGNGICDSLSSVVDDKIKEAPPAQDLSLPGPSSNDSIILMPISSSTRSKKRTPNKTLLPTNPLGSQHGEGDASLACTNSWKQHQEYSGTTEFERPLTRARKRHMAHVNDVQPYIQPIPKRRKNL</sequence>
<keyword evidence="7" id="KW-0677">Repeat</keyword>
<dbReference type="EC" id="2.7.11.1" evidence="3"/>
<feature type="compositionally biased region" description="Polar residues" evidence="14">
    <location>
        <begin position="910"/>
        <end position="920"/>
    </location>
</feature>
<dbReference type="Pfam" id="PF00433">
    <property type="entry name" value="Pkinase_C"/>
    <property type="match status" value="1"/>
</dbReference>
<dbReference type="PANTHER" id="PTHR24351">
    <property type="entry name" value="RIBOSOMAL PROTEIN S6 KINASE"/>
    <property type="match status" value="1"/>
</dbReference>
<dbReference type="PROSITE" id="PS51285">
    <property type="entry name" value="AGC_KINASE_CTER"/>
    <property type="match status" value="1"/>
</dbReference>
<dbReference type="GO" id="GO:0005524">
    <property type="term" value="F:ATP binding"/>
    <property type="evidence" value="ECO:0007669"/>
    <property type="project" value="UniProtKB-UniRule"/>
</dbReference>
<dbReference type="SUPFAM" id="SSF56112">
    <property type="entry name" value="Protein kinase-like (PK-like)"/>
    <property type="match status" value="2"/>
</dbReference>
<feature type="binding site" evidence="13">
    <location>
        <position position="86"/>
    </location>
    <ligand>
        <name>ATP</name>
        <dbReference type="ChEBI" id="CHEBI:30616"/>
    </ligand>
</feature>
<proteinExistence type="inferred from homology"/>
<feature type="domain" description="Protein kinase" evidence="15">
    <location>
        <begin position="54"/>
        <end position="324"/>
    </location>
</feature>
<dbReference type="FunFam" id="1.10.510.10:FF:000109">
    <property type="entry name" value="Ribosomal protein S6 kinase"/>
    <property type="match status" value="1"/>
</dbReference>
<dbReference type="PROSITE" id="PS50011">
    <property type="entry name" value="PROTEIN_KINASE_DOM"/>
    <property type="match status" value="2"/>
</dbReference>
<evidence type="ECO:0000256" key="13">
    <source>
        <dbReference type="PROSITE-ProRule" id="PRU10141"/>
    </source>
</evidence>
<feature type="region of interest" description="Disordered" evidence="14">
    <location>
        <begin position="757"/>
        <end position="804"/>
    </location>
</feature>
<keyword evidence="5" id="KW-0597">Phosphoprotein</keyword>
<dbReference type="FunFam" id="1.10.510.10:FF:000157">
    <property type="entry name" value="Ribosomal protein S6 kinase"/>
    <property type="match status" value="1"/>
</dbReference>
<dbReference type="SMART" id="SM00220">
    <property type="entry name" value="S_TKc"/>
    <property type="match status" value="2"/>
</dbReference>
<feature type="binding site" evidence="13">
    <location>
        <position position="459"/>
    </location>
    <ligand>
        <name>ATP</name>
        <dbReference type="ChEBI" id="CHEBI:30616"/>
    </ligand>
</feature>
<feature type="compositionally biased region" description="Low complexity" evidence="14">
    <location>
        <begin position="769"/>
        <end position="785"/>
    </location>
</feature>
<feature type="domain" description="AGC-kinase C-terminal" evidence="16">
    <location>
        <begin position="325"/>
        <end position="393"/>
    </location>
</feature>
<evidence type="ECO:0000259" key="16">
    <source>
        <dbReference type="PROSITE" id="PS51285"/>
    </source>
</evidence>
<keyword evidence="9" id="KW-0418">Kinase</keyword>
<dbReference type="CDD" id="cd14092">
    <property type="entry name" value="STKc_MSK_C"/>
    <property type="match status" value="1"/>
</dbReference>
<evidence type="ECO:0000256" key="14">
    <source>
        <dbReference type="SAM" id="MobiDB-lite"/>
    </source>
</evidence>
<protein>
    <recommendedName>
        <fullName evidence="3">non-specific serine/threonine protein kinase</fullName>
        <ecNumber evidence="3">2.7.11.1</ecNumber>
    </recommendedName>
</protein>
<keyword evidence="4" id="KW-0723">Serine/threonine-protein kinase</keyword>
<dbReference type="SMART" id="SM00133">
    <property type="entry name" value="S_TK_X"/>
    <property type="match status" value="1"/>
</dbReference>
<dbReference type="InterPro" id="IPR000719">
    <property type="entry name" value="Prot_kinase_dom"/>
</dbReference>
<dbReference type="InterPro" id="IPR000961">
    <property type="entry name" value="AGC-kinase_C"/>
</dbReference>
<dbReference type="Gene3D" id="3.30.200.20">
    <property type="entry name" value="Phosphorylase Kinase, domain 1"/>
    <property type="match status" value="2"/>
</dbReference>
<feature type="compositionally biased region" description="Basic and acidic residues" evidence="14">
    <location>
        <begin position="835"/>
        <end position="852"/>
    </location>
</feature>
<feature type="region of interest" description="Disordered" evidence="14">
    <location>
        <begin position="829"/>
        <end position="857"/>
    </location>
</feature>
<dbReference type="Pfam" id="PF00069">
    <property type="entry name" value="Pkinase"/>
    <property type="match status" value="2"/>
</dbReference>
<evidence type="ECO:0000256" key="3">
    <source>
        <dbReference type="ARBA" id="ARBA00012513"/>
    </source>
</evidence>
<dbReference type="CDD" id="cd05583">
    <property type="entry name" value="STKc_MSK_N"/>
    <property type="match status" value="1"/>
</dbReference>
<dbReference type="InterPro" id="IPR017892">
    <property type="entry name" value="Pkinase_C"/>
</dbReference>
<evidence type="ECO:0000256" key="11">
    <source>
        <dbReference type="ARBA" id="ARBA00047899"/>
    </source>
</evidence>
<evidence type="ECO:0000256" key="7">
    <source>
        <dbReference type="ARBA" id="ARBA00022737"/>
    </source>
</evidence>
<feature type="region of interest" description="Disordered" evidence="14">
    <location>
        <begin position="877"/>
        <end position="929"/>
    </location>
</feature>
<evidence type="ECO:0000256" key="4">
    <source>
        <dbReference type="ARBA" id="ARBA00022527"/>
    </source>
</evidence>
<evidence type="ECO:0000256" key="2">
    <source>
        <dbReference type="ARBA" id="ARBA00009804"/>
    </source>
</evidence>
<evidence type="ECO:0000256" key="8">
    <source>
        <dbReference type="ARBA" id="ARBA00022741"/>
    </source>
</evidence>
<dbReference type="Gene3D" id="1.10.510.10">
    <property type="entry name" value="Transferase(Phosphotransferase) domain 1"/>
    <property type="match status" value="2"/>
</dbReference>
<dbReference type="EMBL" id="WJBH02000004">
    <property type="protein sequence ID" value="KAI9559701.1"/>
    <property type="molecule type" value="Genomic_DNA"/>
</dbReference>
<comment type="catalytic activity">
    <reaction evidence="11">
        <text>L-threonyl-[protein] + ATP = O-phospho-L-threonyl-[protein] + ADP + H(+)</text>
        <dbReference type="Rhea" id="RHEA:46608"/>
        <dbReference type="Rhea" id="RHEA-COMP:11060"/>
        <dbReference type="Rhea" id="RHEA-COMP:11605"/>
        <dbReference type="ChEBI" id="CHEBI:15378"/>
        <dbReference type="ChEBI" id="CHEBI:30013"/>
        <dbReference type="ChEBI" id="CHEBI:30616"/>
        <dbReference type="ChEBI" id="CHEBI:61977"/>
        <dbReference type="ChEBI" id="CHEBI:456216"/>
        <dbReference type="EC" id="2.7.11.1"/>
    </reaction>
</comment>
<feature type="domain" description="Protein kinase" evidence="15">
    <location>
        <begin position="430"/>
        <end position="696"/>
    </location>
</feature>
<dbReference type="InterPro" id="IPR011009">
    <property type="entry name" value="Kinase-like_dom_sf"/>
</dbReference>
<evidence type="ECO:0000313" key="18">
    <source>
        <dbReference type="Proteomes" id="UP000820818"/>
    </source>
</evidence>
<dbReference type="AlphaFoldDB" id="A0AAD5KSL0"/>
<evidence type="ECO:0000259" key="15">
    <source>
        <dbReference type="PROSITE" id="PS50011"/>
    </source>
</evidence>
<evidence type="ECO:0000256" key="12">
    <source>
        <dbReference type="ARBA" id="ARBA00048679"/>
    </source>
</evidence>
<dbReference type="PROSITE" id="PS00107">
    <property type="entry name" value="PROTEIN_KINASE_ATP"/>
    <property type="match status" value="2"/>
</dbReference>
<evidence type="ECO:0000256" key="10">
    <source>
        <dbReference type="ARBA" id="ARBA00022840"/>
    </source>
</evidence>
<dbReference type="GO" id="GO:0004674">
    <property type="term" value="F:protein serine/threonine kinase activity"/>
    <property type="evidence" value="ECO:0007669"/>
    <property type="project" value="UniProtKB-KW"/>
</dbReference>
<comment type="similarity">
    <text evidence="2">Belongs to the protein kinase superfamily. AGC Ser/Thr protein kinase family. S6 kinase subfamily.</text>
</comment>
<comment type="catalytic activity">
    <reaction evidence="12">
        <text>L-seryl-[protein] + ATP = O-phospho-L-seryl-[protein] + ADP + H(+)</text>
        <dbReference type="Rhea" id="RHEA:17989"/>
        <dbReference type="Rhea" id="RHEA-COMP:9863"/>
        <dbReference type="Rhea" id="RHEA-COMP:11604"/>
        <dbReference type="ChEBI" id="CHEBI:15378"/>
        <dbReference type="ChEBI" id="CHEBI:29999"/>
        <dbReference type="ChEBI" id="CHEBI:30616"/>
        <dbReference type="ChEBI" id="CHEBI:83421"/>
        <dbReference type="ChEBI" id="CHEBI:456216"/>
        <dbReference type="EC" id="2.7.11.1"/>
    </reaction>
</comment>
<keyword evidence="18" id="KW-1185">Reference proteome</keyword>
<reference evidence="17 18" key="1">
    <citation type="submission" date="2022-05" db="EMBL/GenBank/DDBJ databases">
        <title>A multi-omics perspective on studying reproductive biology in Daphnia sinensis.</title>
        <authorList>
            <person name="Jia J."/>
        </authorList>
    </citation>
    <scope>NUCLEOTIDE SEQUENCE [LARGE SCALE GENOMIC DNA]</scope>
    <source>
        <strain evidence="17 18">WSL</strain>
    </source>
</reference>
<evidence type="ECO:0000256" key="9">
    <source>
        <dbReference type="ARBA" id="ARBA00022777"/>
    </source>
</evidence>
<organism evidence="17 18">
    <name type="scientific">Daphnia sinensis</name>
    <dbReference type="NCBI Taxonomy" id="1820382"/>
    <lineage>
        <taxon>Eukaryota</taxon>
        <taxon>Metazoa</taxon>
        <taxon>Ecdysozoa</taxon>
        <taxon>Arthropoda</taxon>
        <taxon>Crustacea</taxon>
        <taxon>Branchiopoda</taxon>
        <taxon>Diplostraca</taxon>
        <taxon>Cladocera</taxon>
        <taxon>Anomopoda</taxon>
        <taxon>Daphniidae</taxon>
        <taxon>Daphnia</taxon>
        <taxon>Daphnia similis group</taxon>
    </lineage>
</organism>
<evidence type="ECO:0000256" key="6">
    <source>
        <dbReference type="ARBA" id="ARBA00022679"/>
    </source>
</evidence>
<dbReference type="InterPro" id="IPR017441">
    <property type="entry name" value="Protein_kinase_ATP_BS"/>
</dbReference>
<evidence type="ECO:0000256" key="5">
    <source>
        <dbReference type="ARBA" id="ARBA00022553"/>
    </source>
</evidence>
<dbReference type="FunFam" id="3.30.200.20:FF:000559">
    <property type="entry name" value="Ribosomal protein S6 kinase"/>
    <property type="match status" value="1"/>
</dbReference>
<comment type="caution">
    <text evidence="17">The sequence shown here is derived from an EMBL/GenBank/DDBJ whole genome shotgun (WGS) entry which is preliminary data.</text>
</comment>
<dbReference type="Proteomes" id="UP000820818">
    <property type="component" value="Linkage Group LG4"/>
</dbReference>
<evidence type="ECO:0000313" key="17">
    <source>
        <dbReference type="EMBL" id="KAI9559701.1"/>
    </source>
</evidence>